<keyword evidence="1" id="KW-0689">Ribosomal protein</keyword>
<reference evidence="1 2" key="1">
    <citation type="submission" date="2014-06" db="EMBL/GenBank/DDBJ databases">
        <authorList>
            <person name="Ngugi D.K."/>
            <person name="Blom J."/>
            <person name="Alam I."/>
            <person name="Rashid M."/>
            <person name="Baalawi W."/>
            <person name="Zhang G."/>
            <person name="Hikmawan T."/>
            <person name="Guan Y."/>
            <person name="Antunes A."/>
            <person name="Siam R."/>
            <person name="El-Dorry H."/>
            <person name="Bajic V."/>
            <person name="Stingl U."/>
        </authorList>
    </citation>
    <scope>NUCLEOTIDE SEQUENCE [LARGE SCALE GENOMIC DNA]</scope>
    <source>
        <strain evidence="1">SCGC AAA799-B03</strain>
    </source>
</reference>
<dbReference type="Proteomes" id="UP000029384">
    <property type="component" value="Unassembled WGS sequence"/>
</dbReference>
<keyword evidence="2" id="KW-1185">Reference proteome</keyword>
<evidence type="ECO:0000313" key="1">
    <source>
        <dbReference type="EMBL" id="KFM20932.1"/>
    </source>
</evidence>
<evidence type="ECO:0000313" key="2">
    <source>
        <dbReference type="Proteomes" id="UP000029384"/>
    </source>
</evidence>
<keyword evidence="1" id="KW-0687">Ribonucleoprotein</keyword>
<comment type="caution">
    <text evidence="1">The sequence shown here is derived from an EMBL/GenBank/DDBJ whole genome shotgun (WGS) entry which is preliminary data.</text>
</comment>
<feature type="non-terminal residue" evidence="1">
    <location>
        <position position="1"/>
    </location>
</feature>
<dbReference type="SUPFAM" id="SSF50104">
    <property type="entry name" value="Translation proteins SH3-like domain"/>
    <property type="match status" value="1"/>
</dbReference>
<protein>
    <submittedName>
        <fullName evidence="1">50S ribosomal protein L2</fullName>
    </submittedName>
</protein>
<gene>
    <name evidence="1" type="ORF">AAA799B03_01465</name>
</gene>
<dbReference type="AlphaFoldDB" id="A0A087S5C8"/>
<dbReference type="GO" id="GO:0005840">
    <property type="term" value="C:ribosome"/>
    <property type="evidence" value="ECO:0007669"/>
    <property type="project" value="UniProtKB-KW"/>
</dbReference>
<name>A0A087S5C8_9ARCH</name>
<proteinExistence type="predicted"/>
<dbReference type="EMBL" id="JOTA01000094">
    <property type="protein sequence ID" value="KFM20932.1"/>
    <property type="molecule type" value="Genomic_DNA"/>
</dbReference>
<dbReference type="InterPro" id="IPR008991">
    <property type="entry name" value="Translation_prot_SH3-like_sf"/>
</dbReference>
<organism evidence="1 2">
    <name type="scientific">Marine Group I thaumarchaeote SCGC AAA799-B03</name>
    <dbReference type="NCBI Taxonomy" id="1502289"/>
    <lineage>
        <taxon>Archaea</taxon>
        <taxon>Nitrososphaerota</taxon>
        <taxon>Marine Group I</taxon>
    </lineage>
</organism>
<accession>A0A087S5C8</accession>
<sequence length="42" mass="4413">DEGVTVKLPSGKFTTLNPKNRAMIGTLAGGGASERPFTCFEN</sequence>